<comment type="subunit">
    <text evidence="2">Homodimer.</text>
</comment>
<comment type="caution">
    <text evidence="4">The sequence shown here is derived from an EMBL/GenBank/DDBJ whole genome shotgun (WGS) entry which is preliminary data.</text>
</comment>
<dbReference type="PRINTS" id="PR01171">
    <property type="entry name" value="BCTLIPOCALIN"/>
</dbReference>
<reference evidence="5" key="1">
    <citation type="journal article" date="2019" name="Int. J. Syst. Evol. Microbiol.">
        <title>The Global Catalogue of Microorganisms (GCM) 10K type strain sequencing project: providing services to taxonomists for standard genome sequencing and annotation.</title>
        <authorList>
            <consortium name="The Broad Institute Genomics Platform"/>
            <consortium name="The Broad Institute Genome Sequencing Center for Infectious Disease"/>
            <person name="Wu L."/>
            <person name="Ma J."/>
        </authorList>
    </citation>
    <scope>NUCLEOTIDE SEQUENCE [LARGE SCALE GENOMIC DNA]</scope>
    <source>
        <strain evidence="5">CCM 7480</strain>
    </source>
</reference>
<dbReference type="InterPro" id="IPR012674">
    <property type="entry name" value="Calycin"/>
</dbReference>
<feature type="signal peptide" evidence="2">
    <location>
        <begin position="1"/>
        <end position="24"/>
    </location>
</feature>
<dbReference type="Pfam" id="PF08212">
    <property type="entry name" value="Lipocalin_2"/>
    <property type="match status" value="1"/>
</dbReference>
<dbReference type="Proteomes" id="UP001595665">
    <property type="component" value="Unassembled WGS sequence"/>
</dbReference>
<keyword evidence="2" id="KW-0472">Membrane</keyword>
<keyword evidence="2" id="KW-0732">Signal</keyword>
<feature type="chain" id="PRO_5045016600" description="Outer membrane lipoprotein Blc" evidence="2">
    <location>
        <begin position="25"/>
        <end position="192"/>
    </location>
</feature>
<dbReference type="CDD" id="cd19438">
    <property type="entry name" value="lipocalin_Blc-like"/>
    <property type="match status" value="1"/>
</dbReference>
<gene>
    <name evidence="4" type="ORF">ACFOPH_21825</name>
</gene>
<keyword evidence="5" id="KW-1185">Reference proteome</keyword>
<dbReference type="Gene3D" id="2.40.128.20">
    <property type="match status" value="1"/>
</dbReference>
<dbReference type="InterPro" id="IPR047202">
    <property type="entry name" value="Lipocalin_Blc-like_dom"/>
</dbReference>
<dbReference type="InterPro" id="IPR022271">
    <property type="entry name" value="Lipocalin_ApoD"/>
</dbReference>
<name>A0ABV7PQA7_9BURK</name>
<comment type="subcellular location">
    <subcellularLocation>
        <location evidence="2">Cell outer membrane</location>
    </subcellularLocation>
</comment>
<keyword evidence="2" id="KW-0446">Lipid-binding</keyword>
<dbReference type="InterPro" id="IPR000566">
    <property type="entry name" value="Lipocln_cytosolic_FA-bd_dom"/>
</dbReference>
<evidence type="ECO:0000256" key="2">
    <source>
        <dbReference type="PIRNR" id="PIRNR036893"/>
    </source>
</evidence>
<evidence type="ECO:0000259" key="3">
    <source>
        <dbReference type="Pfam" id="PF08212"/>
    </source>
</evidence>
<dbReference type="SUPFAM" id="SSF50814">
    <property type="entry name" value="Lipocalins"/>
    <property type="match status" value="1"/>
</dbReference>
<evidence type="ECO:0000313" key="5">
    <source>
        <dbReference type="Proteomes" id="UP001595665"/>
    </source>
</evidence>
<keyword evidence="2" id="KW-0449">Lipoprotein</keyword>
<dbReference type="PANTHER" id="PTHR10612">
    <property type="entry name" value="APOLIPOPROTEIN D"/>
    <property type="match status" value="1"/>
</dbReference>
<organism evidence="4 5">
    <name type="scientific">Massilia haematophila</name>
    <dbReference type="NCBI Taxonomy" id="457923"/>
    <lineage>
        <taxon>Bacteria</taxon>
        <taxon>Pseudomonadati</taxon>
        <taxon>Pseudomonadota</taxon>
        <taxon>Betaproteobacteria</taxon>
        <taxon>Burkholderiales</taxon>
        <taxon>Oxalobacteraceae</taxon>
        <taxon>Telluria group</taxon>
        <taxon>Massilia</taxon>
    </lineage>
</organism>
<protein>
    <recommendedName>
        <fullName evidence="2">Outer membrane lipoprotein Blc</fullName>
    </recommendedName>
</protein>
<comment type="function">
    <text evidence="2">Involved in the storage or transport of lipids necessary for membrane maintenance under stressful conditions. Displays a binding preference for lysophospholipids.</text>
</comment>
<accession>A0ABV7PQA7</accession>
<feature type="domain" description="Lipocalin/cytosolic fatty-acid binding" evidence="3">
    <location>
        <begin position="43"/>
        <end position="190"/>
    </location>
</feature>
<dbReference type="InterPro" id="IPR002446">
    <property type="entry name" value="Lipocalin_bac"/>
</dbReference>
<sequence>MPNPTILRTSLLALLCGTLLGACAATPAGRREDAPPLATIATLDLPRYMGTWYEIAKYPNRFQKHCAGDTRAQYSLQPGGGVQVINRCRRADGSLDEAVGSARQLGDDTSPRLQVRFAPRWLSFLPFVWGNYWVVDLAPDYQLAAVSEPKREYLWILSRTATVPPAAYAALLERLAYQGFDLSKLTLTAQGQ</sequence>
<dbReference type="EMBL" id="JBHRVV010000001">
    <property type="protein sequence ID" value="MFC3460860.1"/>
    <property type="molecule type" value="Genomic_DNA"/>
</dbReference>
<dbReference type="PIRSF" id="PIRSF036893">
    <property type="entry name" value="Lipocalin_ApoD"/>
    <property type="match status" value="1"/>
</dbReference>
<evidence type="ECO:0000313" key="4">
    <source>
        <dbReference type="EMBL" id="MFC3460860.1"/>
    </source>
</evidence>
<evidence type="ECO:0000256" key="1">
    <source>
        <dbReference type="ARBA" id="ARBA00006889"/>
    </source>
</evidence>
<dbReference type="PANTHER" id="PTHR10612:SF34">
    <property type="entry name" value="APOLIPOPROTEIN D"/>
    <property type="match status" value="1"/>
</dbReference>
<comment type="similarity">
    <text evidence="1 2">Belongs to the calycin superfamily. Lipocalin family.</text>
</comment>
<proteinExistence type="inferred from homology"/>
<dbReference type="RefSeq" id="WP_379737219.1">
    <property type="nucleotide sequence ID" value="NZ_JBHRVV010000001.1"/>
</dbReference>
<keyword evidence="2" id="KW-0998">Cell outer membrane</keyword>